<name>A0AA41WGA9_9BACT</name>
<dbReference type="EMBL" id="JAMSLR010000017">
    <property type="protein sequence ID" value="MCM8750563.1"/>
    <property type="molecule type" value="Genomic_DNA"/>
</dbReference>
<evidence type="ECO:0000313" key="8">
    <source>
        <dbReference type="EMBL" id="MCM8750563.1"/>
    </source>
</evidence>
<evidence type="ECO:0000256" key="2">
    <source>
        <dbReference type="ARBA" id="ARBA00022730"/>
    </source>
</evidence>
<keyword evidence="5 7" id="KW-0687">Ribonucleoprotein</keyword>
<comment type="function">
    <text evidence="7">This is one of the proteins that bind and probably mediate the attachment of the 5S RNA into the large ribosomal subunit, where it forms part of the central protuberance.</text>
</comment>
<evidence type="ECO:0000256" key="5">
    <source>
        <dbReference type="ARBA" id="ARBA00023274"/>
    </source>
</evidence>
<dbReference type="AlphaFoldDB" id="A0AA41WGA9"/>
<evidence type="ECO:0000256" key="7">
    <source>
        <dbReference type="HAMAP-Rule" id="MF_01337"/>
    </source>
</evidence>
<dbReference type="InterPro" id="IPR004389">
    <property type="entry name" value="Ribosomal_uL18_bac-type"/>
</dbReference>
<dbReference type="PANTHER" id="PTHR12899">
    <property type="entry name" value="39S RIBOSOMAL PROTEIN L18, MITOCHONDRIAL"/>
    <property type="match status" value="1"/>
</dbReference>
<dbReference type="Pfam" id="PF00861">
    <property type="entry name" value="Ribosomal_L18p"/>
    <property type="match status" value="1"/>
</dbReference>
<keyword evidence="4 7" id="KW-0689">Ribosomal protein</keyword>
<evidence type="ECO:0000256" key="6">
    <source>
        <dbReference type="ARBA" id="ARBA00035197"/>
    </source>
</evidence>
<dbReference type="Proteomes" id="UP001165306">
    <property type="component" value="Unassembled WGS sequence"/>
</dbReference>
<keyword evidence="3 7" id="KW-0694">RNA-binding</keyword>
<dbReference type="InterPro" id="IPR005484">
    <property type="entry name" value="Ribosomal_uL18_bac/plant/anim"/>
</dbReference>
<organism evidence="8 9">
    <name type="scientific">Thermalbibacter longus</name>
    <dbReference type="NCBI Taxonomy" id="2951981"/>
    <lineage>
        <taxon>Bacteria</taxon>
        <taxon>Pseudomonadati</taxon>
        <taxon>Thermomicrobiota</taxon>
        <taxon>Thermomicrobia</taxon>
        <taxon>Thermomicrobiales</taxon>
        <taxon>Thermomicrobiaceae</taxon>
        <taxon>Thermalbibacter</taxon>
    </lineage>
</organism>
<evidence type="ECO:0000256" key="1">
    <source>
        <dbReference type="ARBA" id="ARBA00007116"/>
    </source>
</evidence>
<dbReference type="GO" id="GO:0006412">
    <property type="term" value="P:translation"/>
    <property type="evidence" value="ECO:0007669"/>
    <property type="project" value="UniProtKB-UniRule"/>
</dbReference>
<dbReference type="GO" id="GO:0008097">
    <property type="term" value="F:5S rRNA binding"/>
    <property type="evidence" value="ECO:0007669"/>
    <property type="project" value="TreeGrafter"/>
</dbReference>
<dbReference type="RefSeq" id="WP_284058349.1">
    <property type="nucleotide sequence ID" value="NZ_JAMSLR010000017.1"/>
</dbReference>
<gene>
    <name evidence="7 8" type="primary">rplR</name>
    <name evidence="8" type="ORF">NET02_15565</name>
</gene>
<proteinExistence type="inferred from homology"/>
<dbReference type="InterPro" id="IPR057268">
    <property type="entry name" value="Ribosomal_L18"/>
</dbReference>
<dbReference type="CDD" id="cd00432">
    <property type="entry name" value="Ribosomal_L18_L5e"/>
    <property type="match status" value="1"/>
</dbReference>
<evidence type="ECO:0000313" key="9">
    <source>
        <dbReference type="Proteomes" id="UP001165306"/>
    </source>
</evidence>
<dbReference type="NCBIfam" id="TIGR00060">
    <property type="entry name" value="L18_bact"/>
    <property type="match status" value="1"/>
</dbReference>
<comment type="caution">
    <text evidence="8">The sequence shown here is derived from an EMBL/GenBank/DDBJ whole genome shotgun (WGS) entry which is preliminary data.</text>
</comment>
<comment type="subunit">
    <text evidence="7">Part of the 50S ribosomal subunit; part of the 5S rRNA/L5/L18/L25 subcomplex. Contacts the 5S and 23S rRNAs.</text>
</comment>
<dbReference type="GO" id="GO:0022625">
    <property type="term" value="C:cytosolic large ribosomal subunit"/>
    <property type="evidence" value="ECO:0007669"/>
    <property type="project" value="TreeGrafter"/>
</dbReference>
<comment type="similarity">
    <text evidence="1 7">Belongs to the universal ribosomal protein uL18 family.</text>
</comment>
<dbReference type="FunFam" id="3.30.420.100:FF:000001">
    <property type="entry name" value="50S ribosomal protein L18"/>
    <property type="match status" value="1"/>
</dbReference>
<keyword evidence="9" id="KW-1185">Reference proteome</keyword>
<protein>
    <recommendedName>
        <fullName evidence="6 7">Large ribosomal subunit protein uL18</fullName>
    </recommendedName>
</protein>
<sequence length="124" mass="14269">MRFQYKRQLSPRERRHLRVRAKVSGTPERPRLNVFRSNEHIYAQIIDDTSGRTLVAASTLEQEVRERFPEEHPKVAEARVVGQVIGERARAKGITRIVFDRGGYKYHGRVKALADGAREAGLEF</sequence>
<accession>A0AA41WGA9</accession>
<dbReference type="PANTHER" id="PTHR12899:SF3">
    <property type="entry name" value="LARGE RIBOSOMAL SUBUNIT PROTEIN UL18M"/>
    <property type="match status" value="1"/>
</dbReference>
<keyword evidence="2 7" id="KW-0699">rRNA-binding</keyword>
<dbReference type="SUPFAM" id="SSF53137">
    <property type="entry name" value="Translational machinery components"/>
    <property type="match status" value="1"/>
</dbReference>
<reference evidence="8" key="1">
    <citation type="submission" date="2022-06" db="EMBL/GenBank/DDBJ databases">
        <title>CFH 74404 Thermomicrobiaceae sp.</title>
        <authorList>
            <person name="Ming H."/>
            <person name="Li W.-J."/>
            <person name="Zhao Z."/>
        </authorList>
    </citation>
    <scope>NUCLEOTIDE SEQUENCE</scope>
    <source>
        <strain evidence="8">CFH 74404</strain>
    </source>
</reference>
<dbReference type="Gene3D" id="3.30.420.100">
    <property type="match status" value="1"/>
</dbReference>
<dbReference type="HAMAP" id="MF_01337_B">
    <property type="entry name" value="Ribosomal_uL18_B"/>
    <property type="match status" value="1"/>
</dbReference>
<evidence type="ECO:0000256" key="4">
    <source>
        <dbReference type="ARBA" id="ARBA00022980"/>
    </source>
</evidence>
<dbReference type="GO" id="GO:0003735">
    <property type="term" value="F:structural constituent of ribosome"/>
    <property type="evidence" value="ECO:0007669"/>
    <property type="project" value="InterPro"/>
</dbReference>
<evidence type="ECO:0000256" key="3">
    <source>
        <dbReference type="ARBA" id="ARBA00022884"/>
    </source>
</evidence>